<proteinExistence type="predicted"/>
<feature type="compositionally biased region" description="Low complexity" evidence="7">
    <location>
        <begin position="367"/>
        <end position="379"/>
    </location>
</feature>
<evidence type="ECO:0000256" key="1">
    <source>
        <dbReference type="ARBA" id="ARBA00022723"/>
    </source>
</evidence>
<keyword evidence="1" id="KW-0479">Metal-binding</keyword>
<dbReference type="Proteomes" id="UP000766486">
    <property type="component" value="Unassembled WGS sequence"/>
</dbReference>
<dbReference type="SUPFAM" id="SSF110581">
    <property type="entry name" value="Indigoidine synthase A-like"/>
    <property type="match status" value="1"/>
</dbReference>
<dbReference type="CDD" id="cd01941">
    <property type="entry name" value="YeiC_kinase_like"/>
    <property type="match status" value="1"/>
</dbReference>
<feature type="repeat" description="WD" evidence="6">
    <location>
        <begin position="1376"/>
        <end position="1404"/>
    </location>
</feature>
<dbReference type="InterPro" id="IPR011611">
    <property type="entry name" value="PfkB_dom"/>
</dbReference>
<evidence type="ECO:0000256" key="5">
    <source>
        <dbReference type="ARBA" id="ARBA00023295"/>
    </source>
</evidence>
<dbReference type="PROSITE" id="PS50082">
    <property type="entry name" value="WD_REPEATS_2"/>
    <property type="match status" value="1"/>
</dbReference>
<name>A0ABY6UF24_BIOOC</name>
<dbReference type="InterPro" id="IPR022830">
    <property type="entry name" value="Indigdn_synthA-like"/>
</dbReference>
<evidence type="ECO:0000313" key="9">
    <source>
        <dbReference type="EMBL" id="VUC28641.1"/>
    </source>
</evidence>
<keyword evidence="5" id="KW-0326">Glycosidase</keyword>
<feature type="region of interest" description="Disordered" evidence="7">
    <location>
        <begin position="809"/>
        <end position="860"/>
    </location>
</feature>
<evidence type="ECO:0000256" key="6">
    <source>
        <dbReference type="PROSITE-ProRule" id="PRU00221"/>
    </source>
</evidence>
<dbReference type="Pfam" id="PF04227">
    <property type="entry name" value="Indigoidine_A"/>
    <property type="match status" value="1"/>
</dbReference>
<feature type="compositionally biased region" description="Acidic residues" evidence="7">
    <location>
        <begin position="1020"/>
        <end position="1030"/>
    </location>
</feature>
<keyword evidence="3" id="KW-0464">Manganese</keyword>
<dbReference type="PROSITE" id="PS50294">
    <property type="entry name" value="WD_REPEATS_REGION"/>
    <property type="match status" value="1"/>
</dbReference>
<evidence type="ECO:0000256" key="2">
    <source>
        <dbReference type="ARBA" id="ARBA00022801"/>
    </source>
</evidence>
<dbReference type="InterPro" id="IPR029056">
    <property type="entry name" value="Ribokinase-like"/>
</dbReference>
<dbReference type="InterPro" id="IPR036322">
    <property type="entry name" value="WD40_repeat_dom_sf"/>
</dbReference>
<evidence type="ECO:0000259" key="8">
    <source>
        <dbReference type="Pfam" id="PF00294"/>
    </source>
</evidence>
<keyword evidence="2" id="KW-0378">Hydrolase</keyword>
<keyword evidence="6" id="KW-0853">WD repeat</keyword>
<sequence length="1404" mass="152204">MNCSRRLSMPLGRRLARATQLNCRGFSTAYRNGPLANSPRGGFAQSRYMSASATSALGEILKVSEEVLDAVATDKPVVALESTIYTHGAMGKDLAQEHETLVRSHGGVPAIIGIVDGVPRVGVTPEEIVRMIEDKNVSKVSRRDISYLVGMGLAGHKMNGGTTISGTMVLARLAGIRVFGTGGLGGVHRGGENSLDISADLTELGRTRVAVVSSGSKGFLDIPRTLEFLETQGCLISTFADGRTGKVDFPAFWARDSGCKSPSVVNTEREAASIILSQEKLGIETGMLFANPIPEEFAIPSQEMQAFIEQAVTESVEKGFTGAKNTPYVLGRLKELTGERAVVANMALVKSNIVRATNISKELSALLQSSKSQTSTTPKPIKKNSKAKNRRLKRHIENETNVPGTVPLMLGRYTYSHTAPEPSKKEKADIFVDKKTDILVAGSVAVDLSCDYAGAKSGDVSPQTATSNPAAISQSIGGVGHNVALAAHRTSKNATVKLCSLVGQDVAGATVLSTLKASGMDTTYVRQLGQEFQPANRTAQYVAVNDANKNLVMAMADMGIFSEHSFPEYWEETLKATKPSWLVVDGNWSEKDIRTWIKAGKDHSCKVAFEPVSVEKSKRLFSPFRGASPLGLYPKASVDLASPNIYELSAMYEAAKGNEYLGSQDWFEIIDAFGMRGARERFVYLTSPELTDAGIPVQSVQLLPYIPTLLTKLGSEGVLLTTLLGKDDPRLFERESQEFILTRCNTGDPNVGGIYMRLFPRVENVKDVVSVNGVGDTFLGVLISGLAQGGSPEKLIDVAQKGAVMSLRCSDSKMAPPKDEDMEDISTSESDFSGLDSDDESTRPTKSNTGMFDKDSDEEELERLVLGNTSGFRENLFKGEDLSDNEYLDTNGEAKAADTADKGGFEDLDDADLFMIDTGRPDSTIQAPQPAKSAEKTLTGDAPAWEDSDDDRLAVSLASATRLRKLRISEAEDIVSGTEYSRRLRQQFLRLNPYPSWAKASSERPSKRRRRSSAAGSDASSEESGSDDDVEAQPLEKFLRDVNQLAGHGASQGKRKLRPEVIDIQRTREIPDKHKAGVESLSFHPEYPVLLSASTASVLYLHHIAPEAHPTPNPLLTSVQAKQVDVRRAEFLYPKGDKVFFSGRRKYFHHWDLPSGLVQKTTNIQGHRLEHKSMERFKLSPCGRYMAIVASTKKGGGIINVLSTGSMQWIAAARLASQNGIADFAWWSTGDGMTILGKDGQVGEYSMDSRKFLGIWNDEGCVGGIVIALGGHNGPAGLGGDRWVAVGSNSGITNIYDRNELAQQQKKGEVTVTERPAPKRVLEQLVTPITVLTFSPDGQLLAFGSQHKKDAVRLVHLPSCTVYRNWPTETTPLGRVTAIAFGRGSDLLAVGNDGGRIRLWHIRS</sequence>
<feature type="region of interest" description="Disordered" evidence="7">
    <location>
        <begin position="367"/>
        <end position="399"/>
    </location>
</feature>
<dbReference type="Gene3D" id="3.40.1190.20">
    <property type="match status" value="1"/>
</dbReference>
<keyword evidence="4" id="KW-0456">Lyase</keyword>
<evidence type="ECO:0000256" key="3">
    <source>
        <dbReference type="ARBA" id="ARBA00023211"/>
    </source>
</evidence>
<organism evidence="9 10">
    <name type="scientific">Bionectria ochroleuca</name>
    <name type="common">Gliocladium roseum</name>
    <dbReference type="NCBI Taxonomy" id="29856"/>
    <lineage>
        <taxon>Eukaryota</taxon>
        <taxon>Fungi</taxon>
        <taxon>Dikarya</taxon>
        <taxon>Ascomycota</taxon>
        <taxon>Pezizomycotina</taxon>
        <taxon>Sordariomycetes</taxon>
        <taxon>Hypocreomycetidae</taxon>
        <taxon>Hypocreales</taxon>
        <taxon>Bionectriaceae</taxon>
        <taxon>Clonostachys</taxon>
    </lineage>
</organism>
<dbReference type="Pfam" id="PF00294">
    <property type="entry name" value="PfkB"/>
    <property type="match status" value="2"/>
</dbReference>
<dbReference type="Gene3D" id="2.130.10.10">
    <property type="entry name" value="YVTN repeat-like/Quinoprotein amine dehydrogenase"/>
    <property type="match status" value="1"/>
</dbReference>
<dbReference type="SUPFAM" id="SSF50978">
    <property type="entry name" value="WD40 repeat-like"/>
    <property type="match status" value="1"/>
</dbReference>
<evidence type="ECO:0000313" key="10">
    <source>
        <dbReference type="Proteomes" id="UP000766486"/>
    </source>
</evidence>
<comment type="caution">
    <text evidence="9">The sequence shown here is derived from an EMBL/GenBank/DDBJ whole genome shotgun (WGS) entry which is preliminary data.</text>
</comment>
<feature type="region of interest" description="Disordered" evidence="7">
    <location>
        <begin position="921"/>
        <end position="947"/>
    </location>
</feature>
<dbReference type="InterPro" id="IPR007342">
    <property type="entry name" value="PsuG"/>
</dbReference>
<feature type="domain" description="Carbohydrate kinase PfkB" evidence="8">
    <location>
        <begin position="766"/>
        <end position="812"/>
    </location>
</feature>
<protein>
    <recommendedName>
        <fullName evidence="8">Carbohydrate kinase PfkB domain-containing protein</fullName>
    </recommendedName>
</protein>
<dbReference type="InterPro" id="IPR001680">
    <property type="entry name" value="WD40_rpt"/>
</dbReference>
<reference evidence="9 10" key="1">
    <citation type="submission" date="2019-06" db="EMBL/GenBank/DDBJ databases">
        <authorList>
            <person name="Broberg M."/>
        </authorList>
    </citation>
    <scope>NUCLEOTIDE SEQUENCE [LARGE SCALE GENOMIC DNA]</scope>
</reference>
<accession>A0ABY6UF24</accession>
<evidence type="ECO:0000256" key="7">
    <source>
        <dbReference type="SAM" id="MobiDB-lite"/>
    </source>
</evidence>
<dbReference type="EMBL" id="CABFNS010000790">
    <property type="protein sequence ID" value="VUC28641.1"/>
    <property type="molecule type" value="Genomic_DNA"/>
</dbReference>
<feature type="domain" description="Carbohydrate kinase PfkB" evidence="8">
    <location>
        <begin position="436"/>
        <end position="656"/>
    </location>
</feature>
<gene>
    <name evidence="9" type="ORF">CLO192961_LOCUS242500</name>
</gene>
<feature type="region of interest" description="Disordered" evidence="7">
    <location>
        <begin position="997"/>
        <end position="1030"/>
    </location>
</feature>
<feature type="compositionally biased region" description="Basic residues" evidence="7">
    <location>
        <begin position="380"/>
        <end position="394"/>
    </location>
</feature>
<dbReference type="PANTHER" id="PTHR42909">
    <property type="entry name" value="ZGC:136858"/>
    <property type="match status" value="1"/>
</dbReference>
<dbReference type="PANTHER" id="PTHR42909:SF1">
    <property type="entry name" value="CARBOHYDRATE KINASE PFKB DOMAIN-CONTAINING PROTEIN"/>
    <property type="match status" value="1"/>
</dbReference>
<keyword evidence="10" id="KW-1185">Reference proteome</keyword>
<evidence type="ECO:0000256" key="4">
    <source>
        <dbReference type="ARBA" id="ARBA00023239"/>
    </source>
</evidence>
<dbReference type="Gene3D" id="3.40.1790.10">
    <property type="entry name" value="Indigoidine synthase domain"/>
    <property type="match status" value="1"/>
</dbReference>
<dbReference type="SUPFAM" id="SSF53613">
    <property type="entry name" value="Ribokinase-like"/>
    <property type="match status" value="1"/>
</dbReference>
<dbReference type="SMART" id="SM00320">
    <property type="entry name" value="WD40"/>
    <property type="match status" value="4"/>
</dbReference>
<dbReference type="InterPro" id="IPR015943">
    <property type="entry name" value="WD40/YVTN_repeat-like_dom_sf"/>
</dbReference>